<dbReference type="HOGENOM" id="CLU_067217_0_0_1"/>
<dbReference type="EMBL" id="CM007652">
    <property type="protein sequence ID" value="ONI22514.1"/>
    <property type="molecule type" value="Genomic_DNA"/>
</dbReference>
<dbReference type="Gramene" id="ONI22514">
    <property type="protein sequence ID" value="ONI22514"/>
    <property type="gene ID" value="PRUPE_2G134300"/>
</dbReference>
<reference evidence="1 2" key="1">
    <citation type="journal article" date="2013" name="Nat. Genet.">
        <title>The high-quality draft genome of peach (Prunus persica) identifies unique patterns of genetic diversity, domestication and genome evolution.</title>
        <authorList>
            <consortium name="International Peach Genome Initiative"/>
            <person name="Verde I."/>
            <person name="Abbott A.G."/>
            <person name="Scalabrin S."/>
            <person name="Jung S."/>
            <person name="Shu S."/>
            <person name="Marroni F."/>
            <person name="Zhebentyayeva T."/>
            <person name="Dettori M.T."/>
            <person name="Grimwood J."/>
            <person name="Cattonaro F."/>
            <person name="Zuccolo A."/>
            <person name="Rossini L."/>
            <person name="Jenkins J."/>
            <person name="Vendramin E."/>
            <person name="Meisel L.A."/>
            <person name="Decroocq V."/>
            <person name="Sosinski B."/>
            <person name="Prochnik S."/>
            <person name="Mitros T."/>
            <person name="Policriti A."/>
            <person name="Cipriani G."/>
            <person name="Dondini L."/>
            <person name="Ficklin S."/>
            <person name="Goodstein D.M."/>
            <person name="Xuan P."/>
            <person name="Del Fabbro C."/>
            <person name="Aramini V."/>
            <person name="Copetti D."/>
            <person name="Gonzalez S."/>
            <person name="Horner D.S."/>
            <person name="Falchi R."/>
            <person name="Lucas S."/>
            <person name="Mica E."/>
            <person name="Maldonado J."/>
            <person name="Lazzari B."/>
            <person name="Bielenberg D."/>
            <person name="Pirona R."/>
            <person name="Miculan M."/>
            <person name="Barakat A."/>
            <person name="Testolin R."/>
            <person name="Stella A."/>
            <person name="Tartarini S."/>
            <person name="Tonutti P."/>
            <person name="Arus P."/>
            <person name="Orellana A."/>
            <person name="Wells C."/>
            <person name="Main D."/>
            <person name="Vizzotto G."/>
            <person name="Silva H."/>
            <person name="Salamini F."/>
            <person name="Schmutz J."/>
            <person name="Morgante M."/>
            <person name="Rokhsar D.S."/>
        </authorList>
    </citation>
    <scope>NUCLEOTIDE SEQUENCE [LARGE SCALE GENOMIC DNA]</scope>
    <source>
        <strain evidence="2">cv. Nemared</strain>
    </source>
</reference>
<dbReference type="STRING" id="3760.M5XP28"/>
<dbReference type="KEGG" id="pper:18787175"/>
<evidence type="ECO:0000313" key="1">
    <source>
        <dbReference type="EMBL" id="ONI22514.1"/>
    </source>
</evidence>
<keyword evidence="2" id="KW-1185">Reference proteome</keyword>
<proteinExistence type="predicted"/>
<accession>M5XP28</accession>
<dbReference type="OMA" id="APKEEMN"/>
<sequence length="263" mass="29205">MGGGTMHIDLPTIHIKHSSSSSSSSSKLPVSSSYVATVKPSCSATYCFCGSESCRKLELAYGKEDKRASGSNLSSVFGPVPSQFEVQNAITALLNFMQGITSSQPEFQWLQQILDCCVTRKLLSYGQRRVHEAFQLLQTDPCVKRLVVSLSSDKALWEAVTNNELVKKLQEPIFLGLPSSENEEPELSTRIMRWIMDVTKAKIMQLIETFQSLVNEMFLPPETPPSENPTADDEDQFEAKVRSSLLLSVVILLIVVVTRFHKA</sequence>
<dbReference type="OrthoDB" id="737041at2759"/>
<dbReference type="Proteomes" id="UP000006882">
    <property type="component" value="Chromosome G2"/>
</dbReference>
<dbReference type="AlphaFoldDB" id="M5XP28"/>
<organism evidence="1 2">
    <name type="scientific">Prunus persica</name>
    <name type="common">Peach</name>
    <name type="synonym">Amygdalus persica</name>
    <dbReference type="NCBI Taxonomy" id="3760"/>
    <lineage>
        <taxon>Eukaryota</taxon>
        <taxon>Viridiplantae</taxon>
        <taxon>Streptophyta</taxon>
        <taxon>Embryophyta</taxon>
        <taxon>Tracheophyta</taxon>
        <taxon>Spermatophyta</taxon>
        <taxon>Magnoliopsida</taxon>
        <taxon>eudicotyledons</taxon>
        <taxon>Gunneridae</taxon>
        <taxon>Pentapetalae</taxon>
        <taxon>rosids</taxon>
        <taxon>fabids</taxon>
        <taxon>Rosales</taxon>
        <taxon>Rosaceae</taxon>
        <taxon>Amygdaloideae</taxon>
        <taxon>Amygdaleae</taxon>
        <taxon>Prunus</taxon>
    </lineage>
</organism>
<evidence type="ECO:0000313" key="2">
    <source>
        <dbReference type="Proteomes" id="UP000006882"/>
    </source>
</evidence>
<dbReference type="PANTHER" id="PTHR33625">
    <property type="entry name" value="OS08G0179900 PROTEIN"/>
    <property type="match status" value="1"/>
</dbReference>
<name>M5XP28_PRUPE</name>
<dbReference type="PANTHER" id="PTHR33625:SF2">
    <property type="entry name" value="POST-SET DOMAIN-CONTAINING PROTEIN"/>
    <property type="match status" value="1"/>
</dbReference>
<protein>
    <submittedName>
        <fullName evidence="1">Uncharacterized protein</fullName>
    </submittedName>
</protein>
<gene>
    <name evidence="1" type="ORF">PRUPE_2G134300</name>
</gene>
<dbReference type="eggNOG" id="ENOG502RZ4C">
    <property type="taxonomic scope" value="Eukaryota"/>
</dbReference>